<accession>A0A2P2PER5</accession>
<organism evidence="1">
    <name type="scientific">Rhizophora mucronata</name>
    <name type="common">Asiatic mangrove</name>
    <dbReference type="NCBI Taxonomy" id="61149"/>
    <lineage>
        <taxon>Eukaryota</taxon>
        <taxon>Viridiplantae</taxon>
        <taxon>Streptophyta</taxon>
        <taxon>Embryophyta</taxon>
        <taxon>Tracheophyta</taxon>
        <taxon>Spermatophyta</taxon>
        <taxon>Magnoliopsida</taxon>
        <taxon>eudicotyledons</taxon>
        <taxon>Gunneridae</taxon>
        <taxon>Pentapetalae</taxon>
        <taxon>rosids</taxon>
        <taxon>fabids</taxon>
        <taxon>Malpighiales</taxon>
        <taxon>Rhizophoraceae</taxon>
        <taxon>Rhizophora</taxon>
    </lineage>
</organism>
<dbReference type="EMBL" id="GGEC01072726">
    <property type="protein sequence ID" value="MBX53210.1"/>
    <property type="molecule type" value="Transcribed_RNA"/>
</dbReference>
<name>A0A2P2PER5_RHIMU</name>
<proteinExistence type="predicted"/>
<reference evidence="1" key="1">
    <citation type="submission" date="2018-02" db="EMBL/GenBank/DDBJ databases">
        <title>Rhizophora mucronata_Transcriptome.</title>
        <authorList>
            <person name="Meera S.P."/>
            <person name="Sreeshan A."/>
            <person name="Augustine A."/>
        </authorList>
    </citation>
    <scope>NUCLEOTIDE SEQUENCE</scope>
    <source>
        <tissue evidence="1">Leaf</tissue>
    </source>
</reference>
<dbReference type="AlphaFoldDB" id="A0A2P2PER5"/>
<evidence type="ECO:0000313" key="1">
    <source>
        <dbReference type="EMBL" id="MBX53210.1"/>
    </source>
</evidence>
<protein>
    <submittedName>
        <fullName evidence="1">Uncharacterized protein</fullName>
    </submittedName>
</protein>
<sequence>MQHSPKEPLLCHQPFPRNKIGLLIFEINRQDLRPSEIFFFHFFFCFIYAQTTENFRSDECKFFLFAL</sequence>